<dbReference type="AlphaFoldDB" id="A0A7X0ITS8"/>
<dbReference type="Pfam" id="PF13692">
    <property type="entry name" value="Glyco_trans_1_4"/>
    <property type="match status" value="1"/>
</dbReference>
<gene>
    <name evidence="1" type="ORF">GGD46_004003</name>
</gene>
<sequence>MGRKRKFVLIDPSFDGKGGDKWQYAMAFIDSARERDFEFTLLANIESPTVSEINGVGVDQRNIFNYSFYMHGDIVSRPFSGAKRRKIKLADAAANRAISDINAKIARSKEEEDHIGVERWTAIKAEIVATRIHAKVVEEAEADRDEPLVTPFNRDDFAIALARELLDLDLQKGDVVFLHTATQGMMESLSEISIHLDQLLDVDAYFLFHFGAEAPDARTFIDRYHSYSSFGSLALRLKTGSPFRRLFLLATSVQLRDELEAQFGVPVGLFEGLTNWTRYIQAVGGDGGYQEIRKSVSSDVRDGVVSLGVRIADLDQPRMEIVKSTVDLLEKQGFTVRVNLAFHSRNRAKAAQLVAGLDSEKFILLYTEENDSYIKFLVSNALILLPYREEVYRKRVSAVLHDCAVLGVSCVVPHGTPLADGGEYADVYVYDEIADVASTVLLAATALRIDPARSSERVSVAHKRFGSDVIGRLLQSMQLPSMVISKKAPIATVVMPLWGRVGSSYAIEAQIRFLLEAGYFVIQLLALDKAADQSEAMSYFWRMLYENSLKMRANIQRIAFREADVDFDLSVGEPNGFEHYLSNIGSNKLWDNRVESLTRQSIVTVVNHVFNSRLARRVGGGTFILETHDIQSRQMVHWPIRNPLTQEPESYDKLFQQELNEVESYDAIVNVSKFEHDQLLIANRSAKVITPHIPPNRKPQQYESISAMSYNHDWSGFFRDVYKFDFLLLGDSHPANVESAVWFIDEVFDKHLKDQSFTLGIVGRVCSSLRPIYGELEKVFYCGFVDDIADIRALSNVVVLPDRRGSGISIKTLETLAYGSPFVATDVAFRGLADRLPTPPRCFNEPEEFARELEKLAVDEKRRREHGEEAWKLYLALAGQSVFDGAWKAMFDELNLPIPINFQ</sequence>
<accession>A0A7X0ITS8</accession>
<name>A0A7X0ITS8_9HYPH</name>
<dbReference type="Gene3D" id="3.40.50.2000">
    <property type="entry name" value="Glycogen Phosphorylase B"/>
    <property type="match status" value="1"/>
</dbReference>
<dbReference type="SUPFAM" id="SSF53756">
    <property type="entry name" value="UDP-Glycosyltransferase/glycogen phosphorylase"/>
    <property type="match status" value="1"/>
</dbReference>
<evidence type="ECO:0000313" key="2">
    <source>
        <dbReference type="Proteomes" id="UP000565576"/>
    </source>
</evidence>
<dbReference type="EMBL" id="JACHBG010000009">
    <property type="protein sequence ID" value="MBB6486704.1"/>
    <property type="molecule type" value="Genomic_DNA"/>
</dbReference>
<comment type="caution">
    <text evidence="1">The sequence shown here is derived from an EMBL/GenBank/DDBJ whole genome shotgun (WGS) entry which is preliminary data.</text>
</comment>
<dbReference type="RefSeq" id="WP_184706927.1">
    <property type="nucleotide sequence ID" value="NZ_JACHBG010000009.1"/>
</dbReference>
<dbReference type="Proteomes" id="UP000565576">
    <property type="component" value="Unassembled WGS sequence"/>
</dbReference>
<dbReference type="GO" id="GO:0016740">
    <property type="term" value="F:transferase activity"/>
    <property type="evidence" value="ECO:0007669"/>
    <property type="project" value="UniProtKB-KW"/>
</dbReference>
<proteinExistence type="predicted"/>
<organism evidence="1 2">
    <name type="scientific">Rhizobium lusitanum</name>
    <dbReference type="NCBI Taxonomy" id="293958"/>
    <lineage>
        <taxon>Bacteria</taxon>
        <taxon>Pseudomonadati</taxon>
        <taxon>Pseudomonadota</taxon>
        <taxon>Alphaproteobacteria</taxon>
        <taxon>Hyphomicrobiales</taxon>
        <taxon>Rhizobiaceae</taxon>
        <taxon>Rhizobium/Agrobacterium group</taxon>
        <taxon>Rhizobium</taxon>
    </lineage>
</organism>
<reference evidence="1 2" key="1">
    <citation type="submission" date="2020-08" db="EMBL/GenBank/DDBJ databases">
        <title>Genomic Encyclopedia of Type Strains, Phase IV (KMG-V): Genome sequencing to study the core and pangenomes of soil and plant-associated prokaryotes.</title>
        <authorList>
            <person name="Whitman W."/>
        </authorList>
    </citation>
    <scope>NUCLEOTIDE SEQUENCE [LARGE SCALE GENOMIC DNA]</scope>
    <source>
        <strain evidence="1 2">SEMIA 4060</strain>
    </source>
</reference>
<evidence type="ECO:0000313" key="1">
    <source>
        <dbReference type="EMBL" id="MBB6486704.1"/>
    </source>
</evidence>
<keyword evidence="1" id="KW-0808">Transferase</keyword>
<protein>
    <submittedName>
        <fullName evidence="1">Glycosyltransferase involved in cell wall biosynthesis</fullName>
    </submittedName>
</protein>